<keyword evidence="3" id="KW-0175">Coiled coil</keyword>
<gene>
    <name evidence="4" type="ORF">METZ01_LOCUS459831</name>
</gene>
<organism evidence="4">
    <name type="scientific">marine metagenome</name>
    <dbReference type="NCBI Taxonomy" id="408172"/>
    <lineage>
        <taxon>unclassified sequences</taxon>
        <taxon>metagenomes</taxon>
        <taxon>ecological metagenomes</taxon>
    </lineage>
</organism>
<dbReference type="GO" id="GO:0003677">
    <property type="term" value="F:DNA binding"/>
    <property type="evidence" value="ECO:0007669"/>
    <property type="project" value="UniProtKB-KW"/>
</dbReference>
<name>A0A383AGP3_9ZZZZ</name>
<dbReference type="SUPFAM" id="SSF52540">
    <property type="entry name" value="P-loop containing nucleoside triphosphate hydrolases"/>
    <property type="match status" value="1"/>
</dbReference>
<dbReference type="AlphaFoldDB" id="A0A383AGP3"/>
<proteinExistence type="predicted"/>
<dbReference type="InterPro" id="IPR027417">
    <property type="entry name" value="P-loop_NTPase"/>
</dbReference>
<evidence type="ECO:0000256" key="3">
    <source>
        <dbReference type="SAM" id="Coils"/>
    </source>
</evidence>
<sequence>NEVTITRRVFRDGGSEYFINNTPCRLRDVKQLFMGTGVGQASYSIMAQGQITRIINSSPQDRRVIFEEAAGITKFKQQKKEALRKLDYTEQNLVRLEDLIREVKRQIGSLQRQAGKARRYQKLMDELKHLDTQLARHEFDQAETTLSRLRDRANELREEIAGHSDNILGGEEALKMMRAKLSELDRQVSEAQQRGLELKAQIDRHENRLQFNQERFGEIAGLRAAASRDIEQAGERRTVAEAELTEVNGAL</sequence>
<evidence type="ECO:0000256" key="2">
    <source>
        <dbReference type="ARBA" id="ARBA00023125"/>
    </source>
</evidence>
<keyword evidence="1" id="KW-0963">Cytoplasm</keyword>
<accession>A0A383AGP3</accession>
<feature type="non-terminal residue" evidence="4">
    <location>
        <position position="1"/>
    </location>
</feature>
<reference evidence="4" key="1">
    <citation type="submission" date="2018-05" db="EMBL/GenBank/DDBJ databases">
        <authorList>
            <person name="Lanie J.A."/>
            <person name="Ng W.-L."/>
            <person name="Kazmierczak K.M."/>
            <person name="Andrzejewski T.M."/>
            <person name="Davidsen T.M."/>
            <person name="Wayne K.J."/>
            <person name="Tettelin H."/>
            <person name="Glass J.I."/>
            <person name="Rusch D."/>
            <person name="Podicherti R."/>
            <person name="Tsui H.-C.T."/>
            <person name="Winkler M.E."/>
        </authorList>
    </citation>
    <scope>NUCLEOTIDE SEQUENCE</scope>
</reference>
<dbReference type="InterPro" id="IPR050308">
    <property type="entry name" value="MukB/SMC"/>
</dbReference>
<evidence type="ECO:0000256" key="1">
    <source>
        <dbReference type="ARBA" id="ARBA00022490"/>
    </source>
</evidence>
<dbReference type="GO" id="GO:0005737">
    <property type="term" value="C:cytoplasm"/>
    <property type="evidence" value="ECO:0007669"/>
    <property type="project" value="TreeGrafter"/>
</dbReference>
<dbReference type="Gene3D" id="3.40.50.300">
    <property type="entry name" value="P-loop containing nucleotide triphosphate hydrolases"/>
    <property type="match status" value="1"/>
</dbReference>
<feature type="non-terminal residue" evidence="4">
    <location>
        <position position="251"/>
    </location>
</feature>
<dbReference type="PANTHER" id="PTHR42963:SF1">
    <property type="entry name" value="DUF4476 DOMAIN-CONTAINING PROTEIN"/>
    <property type="match status" value="1"/>
</dbReference>
<protein>
    <recommendedName>
        <fullName evidence="5">RecF/RecN/SMC N-terminal domain-containing protein</fullName>
    </recommendedName>
</protein>
<evidence type="ECO:0000313" key="4">
    <source>
        <dbReference type="EMBL" id="SVE06977.1"/>
    </source>
</evidence>
<feature type="coiled-coil region" evidence="3">
    <location>
        <begin position="72"/>
        <end position="208"/>
    </location>
</feature>
<keyword evidence="2" id="KW-0238">DNA-binding</keyword>
<dbReference type="EMBL" id="UINC01192041">
    <property type="protein sequence ID" value="SVE06977.1"/>
    <property type="molecule type" value="Genomic_DNA"/>
</dbReference>
<dbReference type="PANTHER" id="PTHR42963">
    <property type="entry name" value="CHROMOSOME PARTITION PROTEIN MUKB"/>
    <property type="match status" value="1"/>
</dbReference>
<evidence type="ECO:0008006" key="5">
    <source>
        <dbReference type="Google" id="ProtNLM"/>
    </source>
</evidence>